<evidence type="ECO:0000313" key="3">
    <source>
        <dbReference type="Proteomes" id="UP000239895"/>
    </source>
</evidence>
<name>A0ABX5ECA8_9MICO</name>
<keyword evidence="3" id="KW-1185">Reference proteome</keyword>
<dbReference type="Gene3D" id="3.60.15.10">
    <property type="entry name" value="Ribonuclease Z/Hydroxyacylglutathione hydrolase-like"/>
    <property type="match status" value="1"/>
</dbReference>
<accession>A0ABX5ECA8</accession>
<feature type="domain" description="Metallo-beta-lactamase" evidence="1">
    <location>
        <begin position="3"/>
        <end position="73"/>
    </location>
</feature>
<dbReference type="InterPro" id="IPR001279">
    <property type="entry name" value="Metallo-B-lactamas"/>
</dbReference>
<dbReference type="Proteomes" id="UP000239895">
    <property type="component" value="Unassembled WGS sequence"/>
</dbReference>
<organism evidence="2 3">
    <name type="scientific">Isoptericola halotolerans</name>
    <dbReference type="NCBI Taxonomy" id="300560"/>
    <lineage>
        <taxon>Bacteria</taxon>
        <taxon>Bacillati</taxon>
        <taxon>Actinomycetota</taxon>
        <taxon>Actinomycetes</taxon>
        <taxon>Micrococcales</taxon>
        <taxon>Promicromonosporaceae</taxon>
        <taxon>Isoptericola</taxon>
    </lineage>
</organism>
<dbReference type="InterPro" id="IPR036866">
    <property type="entry name" value="RibonucZ/Hydroxyglut_hydro"/>
</dbReference>
<dbReference type="SUPFAM" id="SSF56281">
    <property type="entry name" value="Metallo-hydrolase/oxidoreductase"/>
    <property type="match status" value="1"/>
</dbReference>
<dbReference type="RefSeq" id="WP_106269724.1">
    <property type="nucleotide sequence ID" value="NZ_PVTX01000015.1"/>
</dbReference>
<evidence type="ECO:0000313" key="2">
    <source>
        <dbReference type="EMBL" id="PRZ03181.1"/>
    </source>
</evidence>
<comment type="caution">
    <text evidence="2">The sequence shown here is derived from an EMBL/GenBank/DDBJ whole genome shotgun (WGS) entry which is preliminary data.</text>
</comment>
<dbReference type="EMBL" id="PVTX01000015">
    <property type="protein sequence ID" value="PRZ03181.1"/>
    <property type="molecule type" value="Genomic_DNA"/>
</dbReference>
<dbReference type="Pfam" id="PF00753">
    <property type="entry name" value="Lactamase_B"/>
    <property type="match status" value="1"/>
</dbReference>
<reference evidence="2 3" key="1">
    <citation type="submission" date="2018-03" db="EMBL/GenBank/DDBJ databases">
        <title>Comparative analysis of microorganisms from saline springs in Andes Mountain Range, Colombia.</title>
        <authorList>
            <person name="Rubin E."/>
        </authorList>
    </citation>
    <scope>NUCLEOTIDE SEQUENCE [LARGE SCALE GENOMIC DNA]</scope>
    <source>
        <strain evidence="2 3">CG 23</strain>
    </source>
</reference>
<protein>
    <recommendedName>
        <fullName evidence="1">Metallo-beta-lactamase domain-containing protein</fullName>
    </recommendedName>
</protein>
<evidence type="ECO:0000259" key="1">
    <source>
        <dbReference type="Pfam" id="PF00753"/>
    </source>
</evidence>
<sequence length="95" mass="10191">MVRVVEHDGHAPGHAALWLPDTGVLLAGDMLSDVEPPLPFDEITGRTDVASYRAGLDRLAPYVARAAVLVPGHGTVTTEPLRRLEKDLRLLAAMA</sequence>
<gene>
    <name evidence="2" type="ORF">BCL65_11548</name>
</gene>
<proteinExistence type="predicted"/>